<dbReference type="NCBIfam" id="NF011397">
    <property type="entry name" value="PRK14822.1"/>
    <property type="match status" value="1"/>
</dbReference>
<dbReference type="PANTHER" id="PTHR11067">
    <property type="entry name" value="INOSINE TRIPHOSPHATE PYROPHOSPHATASE/HAM1 PROTEIN"/>
    <property type="match status" value="1"/>
</dbReference>
<dbReference type="AlphaFoldDB" id="A0A263BW02"/>
<comment type="similarity">
    <text evidence="1 10 11">Belongs to the HAM1 NTPase family.</text>
</comment>
<proteinExistence type="inferred from homology"/>
<dbReference type="EMBL" id="NPIA01000002">
    <property type="protein sequence ID" value="OZM57894.1"/>
    <property type="molecule type" value="Genomic_DNA"/>
</dbReference>
<evidence type="ECO:0000256" key="1">
    <source>
        <dbReference type="ARBA" id="ARBA00008023"/>
    </source>
</evidence>
<evidence type="ECO:0000256" key="11">
    <source>
        <dbReference type="RuleBase" id="RU003781"/>
    </source>
</evidence>
<dbReference type="EC" id="3.6.1.66" evidence="10"/>
<keyword evidence="5 10" id="KW-0378">Hydrolase</keyword>
<evidence type="ECO:0000256" key="9">
    <source>
        <dbReference type="ARBA" id="ARBA00052017"/>
    </source>
</evidence>
<evidence type="ECO:0000256" key="6">
    <source>
        <dbReference type="ARBA" id="ARBA00022842"/>
    </source>
</evidence>
<dbReference type="GO" id="GO:0046872">
    <property type="term" value="F:metal ion binding"/>
    <property type="evidence" value="ECO:0007669"/>
    <property type="project" value="UniProtKB-KW"/>
</dbReference>
<organism evidence="12 13">
    <name type="scientific">Lottiidibacillus patelloidae</name>
    <dbReference type="NCBI Taxonomy" id="2670334"/>
    <lineage>
        <taxon>Bacteria</taxon>
        <taxon>Bacillati</taxon>
        <taxon>Bacillota</taxon>
        <taxon>Bacilli</taxon>
        <taxon>Bacillales</taxon>
        <taxon>Bacillaceae</taxon>
        <taxon>Lottiidibacillus</taxon>
    </lineage>
</organism>
<keyword evidence="6 10" id="KW-0460">Magnesium</keyword>
<dbReference type="HAMAP" id="MF_01405">
    <property type="entry name" value="Non_canon_purine_NTPase"/>
    <property type="match status" value="1"/>
</dbReference>
<dbReference type="GO" id="GO:0036222">
    <property type="term" value="F:XTP diphosphatase activity"/>
    <property type="evidence" value="ECO:0007669"/>
    <property type="project" value="UniProtKB-UniRule"/>
</dbReference>
<dbReference type="GO" id="GO:0005829">
    <property type="term" value="C:cytosol"/>
    <property type="evidence" value="ECO:0007669"/>
    <property type="project" value="TreeGrafter"/>
</dbReference>
<evidence type="ECO:0000256" key="8">
    <source>
        <dbReference type="ARBA" id="ARBA00051875"/>
    </source>
</evidence>
<comment type="catalytic activity">
    <reaction evidence="8 10">
        <text>dITP + H2O = dIMP + diphosphate + H(+)</text>
        <dbReference type="Rhea" id="RHEA:28342"/>
        <dbReference type="ChEBI" id="CHEBI:15377"/>
        <dbReference type="ChEBI" id="CHEBI:15378"/>
        <dbReference type="ChEBI" id="CHEBI:33019"/>
        <dbReference type="ChEBI" id="CHEBI:61194"/>
        <dbReference type="ChEBI" id="CHEBI:61382"/>
        <dbReference type="EC" id="3.6.1.66"/>
    </reaction>
</comment>
<protein>
    <recommendedName>
        <fullName evidence="10">dITP/XTP pyrophosphatase</fullName>
        <ecNumber evidence="10">3.6.1.66</ecNumber>
    </recommendedName>
    <alternativeName>
        <fullName evidence="10">Non-canonical purine NTP pyrophosphatase</fullName>
    </alternativeName>
    <alternativeName>
        <fullName evidence="10">Non-standard purine NTP pyrophosphatase</fullName>
    </alternativeName>
    <alternativeName>
        <fullName evidence="10">Nucleoside-triphosphate diphosphatase</fullName>
    </alternativeName>
    <alternativeName>
        <fullName evidence="10">Nucleoside-triphosphate pyrophosphatase</fullName>
        <shortName evidence="10">NTPase</shortName>
    </alternativeName>
</protein>
<feature type="binding site" evidence="10">
    <location>
        <begin position="153"/>
        <end position="156"/>
    </location>
    <ligand>
        <name>substrate</name>
    </ligand>
</feature>
<keyword evidence="4 10" id="KW-0547">Nucleotide-binding</keyword>
<dbReference type="FunFam" id="3.90.950.10:FF:000001">
    <property type="entry name" value="dITP/XTP pyrophosphatase"/>
    <property type="match status" value="1"/>
</dbReference>
<reference evidence="13" key="1">
    <citation type="submission" date="2017-08" db="EMBL/GenBank/DDBJ databases">
        <authorList>
            <person name="Huang Z."/>
        </authorList>
    </citation>
    <scope>NUCLEOTIDE SEQUENCE [LARGE SCALE GENOMIC DNA]</scope>
    <source>
        <strain evidence="13">SA5d-4</strain>
    </source>
</reference>
<feature type="binding site" evidence="10">
    <location>
        <begin position="8"/>
        <end position="13"/>
    </location>
    <ligand>
        <name>substrate</name>
    </ligand>
</feature>
<dbReference type="GO" id="GO:0035870">
    <property type="term" value="F:dITP diphosphatase activity"/>
    <property type="evidence" value="ECO:0007669"/>
    <property type="project" value="UniProtKB-UniRule"/>
</dbReference>
<dbReference type="GO" id="GO:0017111">
    <property type="term" value="F:ribonucleoside triphosphate phosphatase activity"/>
    <property type="evidence" value="ECO:0007669"/>
    <property type="project" value="InterPro"/>
</dbReference>
<feature type="active site" description="Proton acceptor" evidence="10">
    <location>
        <position position="70"/>
    </location>
</feature>
<gene>
    <name evidence="12" type="ORF">CIB95_05930</name>
</gene>
<dbReference type="CDD" id="cd00515">
    <property type="entry name" value="HAM1"/>
    <property type="match status" value="1"/>
</dbReference>
<comment type="cofactor">
    <cofactor evidence="10">
        <name>Mg(2+)</name>
        <dbReference type="ChEBI" id="CHEBI:18420"/>
    </cofactor>
    <text evidence="10">Binds 1 Mg(2+) ion per subunit.</text>
</comment>
<dbReference type="InterPro" id="IPR002637">
    <property type="entry name" value="RdgB/HAM1"/>
</dbReference>
<evidence type="ECO:0000256" key="4">
    <source>
        <dbReference type="ARBA" id="ARBA00022741"/>
    </source>
</evidence>
<dbReference type="PANTHER" id="PTHR11067:SF9">
    <property type="entry name" value="INOSINE TRIPHOSPHATE PYROPHOSPHATASE"/>
    <property type="match status" value="1"/>
</dbReference>
<dbReference type="InterPro" id="IPR029001">
    <property type="entry name" value="ITPase-like_fam"/>
</dbReference>
<dbReference type="Gene3D" id="3.90.950.10">
    <property type="match status" value="1"/>
</dbReference>
<dbReference type="Proteomes" id="UP000217083">
    <property type="component" value="Unassembled WGS sequence"/>
</dbReference>
<dbReference type="NCBIfam" id="TIGR00042">
    <property type="entry name" value="RdgB/HAM1 family non-canonical purine NTP pyrophosphatase"/>
    <property type="match status" value="1"/>
</dbReference>
<name>A0A263BW02_9BACI</name>
<dbReference type="RefSeq" id="WP_094923160.1">
    <property type="nucleotide sequence ID" value="NZ_NPIA01000002.1"/>
</dbReference>
<evidence type="ECO:0000256" key="10">
    <source>
        <dbReference type="HAMAP-Rule" id="MF_01405"/>
    </source>
</evidence>
<evidence type="ECO:0000313" key="13">
    <source>
        <dbReference type="Proteomes" id="UP000217083"/>
    </source>
</evidence>
<comment type="subunit">
    <text evidence="2 10">Homodimer.</text>
</comment>
<evidence type="ECO:0000256" key="2">
    <source>
        <dbReference type="ARBA" id="ARBA00011738"/>
    </source>
</evidence>
<dbReference type="GO" id="GO:0000166">
    <property type="term" value="F:nucleotide binding"/>
    <property type="evidence" value="ECO:0007669"/>
    <property type="project" value="UniProtKB-KW"/>
</dbReference>
<sequence length="198" mass="21753">MKTVIIATENKGKIKEFKELFAEKGIEVQSLLDLSFPDEIEETGSTFEENAIIKAAALADYYQKPVIADDSGLEIDALDGEPGVYSARYAGGAKNDDANMEKVLENLKGVEESDRTARFVCVIAVVIPGQNPFTYRGTCEGLIANGKTGTNGFGYDPIFYLPEYKKTMAQLLSEEKNRISHRANAIKQLMTNIDEVIG</sequence>
<keyword evidence="7 10" id="KW-0546">Nucleotide metabolism</keyword>
<feature type="binding site" evidence="10">
    <location>
        <position position="70"/>
    </location>
    <ligand>
        <name>Mg(2+)</name>
        <dbReference type="ChEBI" id="CHEBI:18420"/>
    </ligand>
</feature>
<dbReference type="Pfam" id="PF01725">
    <property type="entry name" value="Ham1p_like"/>
    <property type="match status" value="1"/>
</dbReference>
<comment type="caution">
    <text evidence="12">The sequence shown here is derived from an EMBL/GenBank/DDBJ whole genome shotgun (WGS) entry which is preliminary data.</text>
</comment>
<dbReference type="SUPFAM" id="SSF52972">
    <property type="entry name" value="ITPase-like"/>
    <property type="match status" value="1"/>
</dbReference>
<evidence type="ECO:0000313" key="12">
    <source>
        <dbReference type="EMBL" id="OZM57894.1"/>
    </source>
</evidence>
<reference evidence="12 13" key="2">
    <citation type="submission" date="2017-09" db="EMBL/GenBank/DDBJ databases">
        <title>Bacillus patelloidae sp. nov., isolated from the intestinal tract of a marine limpet.</title>
        <authorList>
            <person name="Liu R."/>
            <person name="Dong C."/>
            <person name="Shao Z."/>
        </authorList>
    </citation>
    <scope>NUCLEOTIDE SEQUENCE [LARGE SCALE GENOMIC DNA]</scope>
    <source>
        <strain evidence="12 13">SA5d-4</strain>
    </source>
</reference>
<evidence type="ECO:0000256" key="7">
    <source>
        <dbReference type="ARBA" id="ARBA00023080"/>
    </source>
</evidence>
<comment type="catalytic activity">
    <reaction evidence="10">
        <text>ITP + H2O = IMP + diphosphate + H(+)</text>
        <dbReference type="Rhea" id="RHEA:29399"/>
        <dbReference type="ChEBI" id="CHEBI:15377"/>
        <dbReference type="ChEBI" id="CHEBI:15378"/>
        <dbReference type="ChEBI" id="CHEBI:33019"/>
        <dbReference type="ChEBI" id="CHEBI:58053"/>
        <dbReference type="ChEBI" id="CHEBI:61402"/>
        <dbReference type="EC" id="3.6.1.66"/>
    </reaction>
</comment>
<feature type="binding site" evidence="10">
    <location>
        <position position="41"/>
    </location>
    <ligand>
        <name>Mg(2+)</name>
        <dbReference type="ChEBI" id="CHEBI:18420"/>
    </ligand>
</feature>
<comment type="catalytic activity">
    <reaction evidence="9 10">
        <text>XTP + H2O = XMP + diphosphate + H(+)</text>
        <dbReference type="Rhea" id="RHEA:28610"/>
        <dbReference type="ChEBI" id="CHEBI:15377"/>
        <dbReference type="ChEBI" id="CHEBI:15378"/>
        <dbReference type="ChEBI" id="CHEBI:33019"/>
        <dbReference type="ChEBI" id="CHEBI:57464"/>
        <dbReference type="ChEBI" id="CHEBI:61314"/>
        <dbReference type="EC" id="3.6.1.66"/>
    </reaction>
</comment>
<dbReference type="GO" id="GO:0036220">
    <property type="term" value="F:ITP diphosphatase activity"/>
    <property type="evidence" value="ECO:0007669"/>
    <property type="project" value="UniProtKB-UniRule"/>
</dbReference>
<keyword evidence="3 10" id="KW-0479">Metal-binding</keyword>
<feature type="binding site" evidence="10">
    <location>
        <position position="71"/>
    </location>
    <ligand>
        <name>substrate</name>
    </ligand>
</feature>
<evidence type="ECO:0000256" key="3">
    <source>
        <dbReference type="ARBA" id="ARBA00022723"/>
    </source>
</evidence>
<keyword evidence="13" id="KW-1185">Reference proteome</keyword>
<dbReference type="GO" id="GO:0009146">
    <property type="term" value="P:purine nucleoside triphosphate catabolic process"/>
    <property type="evidence" value="ECO:0007669"/>
    <property type="project" value="UniProtKB-UniRule"/>
</dbReference>
<dbReference type="InterPro" id="IPR020922">
    <property type="entry name" value="dITP/XTP_pyrophosphatase"/>
</dbReference>
<dbReference type="GO" id="GO:0009117">
    <property type="term" value="P:nucleotide metabolic process"/>
    <property type="evidence" value="ECO:0007669"/>
    <property type="project" value="UniProtKB-KW"/>
</dbReference>
<evidence type="ECO:0000256" key="5">
    <source>
        <dbReference type="ARBA" id="ARBA00022801"/>
    </source>
</evidence>
<feature type="binding site" evidence="10">
    <location>
        <begin position="181"/>
        <end position="182"/>
    </location>
    <ligand>
        <name>substrate</name>
    </ligand>
</feature>
<comment type="function">
    <text evidence="10">Pyrophosphatase that catalyzes the hydrolysis of nucleoside triphosphates to their monophosphate derivatives, with a high preference for the non-canonical purine nucleotides XTP (xanthosine triphosphate), dITP (deoxyinosine triphosphate) and ITP. Seems to function as a house-cleaning enzyme that removes non-canonical purine nucleotides from the nucleotide pool, thus preventing their incorporation into DNA/RNA and avoiding chromosomal lesions.</text>
</comment>
<accession>A0A263BW02</accession>
<feature type="binding site" evidence="10">
    <location>
        <position position="176"/>
    </location>
    <ligand>
        <name>substrate</name>
    </ligand>
</feature>